<dbReference type="OrthoDB" id="9801263at2"/>
<dbReference type="PANTHER" id="PTHR30547:SF5">
    <property type="entry name" value="NUCLEASE YHCG-RELATED"/>
    <property type="match status" value="1"/>
</dbReference>
<sequence>MDVAHIYESFQSNASSDWNKISLVSYWKIGQRIVEVEQGNQEKASYGDRILIQLSKDLNKRFGKGFSDRNLRYMRRFFQFYKLGKIRPELSWSHYRALLLVEDDKVRNGLEKEAIANSWSHRELLLKAQFVLRKSGFGAVSELDKEFSRDGDKELYRLKRPVLGLFTFRVIQNFSSNLERSVPNLDLGFDVRIESVLGDRSKFPIGSIVSVDKNQKGYSFQKISGNKRLYTYKAFLEKIVDGDTLLVTIDLGFHIFIQQRLRLRGLDAPELGTKEGASAKRFVEAQLKNCSFLLIKTYGSDKYDRYLVDVIYLKNENDVSIVMKNGLFLNQEILNKGFAEPI</sequence>
<feature type="domain" description="TNase-like" evidence="1">
    <location>
        <begin position="230"/>
        <end position="342"/>
    </location>
</feature>
<name>A0A5F1Z037_9LEPT</name>
<evidence type="ECO:0000313" key="3">
    <source>
        <dbReference type="Proteomes" id="UP000298277"/>
    </source>
</evidence>
<dbReference type="PANTHER" id="PTHR30547">
    <property type="entry name" value="UNCHARACTERIZED PROTEIN YHCG-RELATED"/>
    <property type="match status" value="1"/>
</dbReference>
<comment type="caution">
    <text evidence="2">The sequence shown here is derived from an EMBL/GenBank/DDBJ whole genome shotgun (WGS) entry which is preliminary data.</text>
</comment>
<dbReference type="EMBL" id="RQFA01000072">
    <property type="protein sequence ID" value="TGK29527.1"/>
    <property type="molecule type" value="Genomic_DNA"/>
</dbReference>
<dbReference type="PROSITE" id="PS50830">
    <property type="entry name" value="TNASE_3"/>
    <property type="match status" value="1"/>
</dbReference>
<dbReference type="SUPFAM" id="SSF50199">
    <property type="entry name" value="Staphylococcal nuclease"/>
    <property type="match status" value="1"/>
</dbReference>
<dbReference type="RefSeq" id="WP_135591778.1">
    <property type="nucleotide sequence ID" value="NZ_RQEZ01000093.1"/>
</dbReference>
<dbReference type="Pfam" id="PF17761">
    <property type="entry name" value="DUF1016_N"/>
    <property type="match status" value="1"/>
</dbReference>
<dbReference type="InterPro" id="IPR016071">
    <property type="entry name" value="Staphylococal_nuclease_OB-fold"/>
</dbReference>
<protein>
    <submittedName>
        <fullName evidence="2">DUF1016 family protein</fullName>
    </submittedName>
</protein>
<dbReference type="AlphaFoldDB" id="A0A5F1Z037"/>
<evidence type="ECO:0000313" key="2">
    <source>
        <dbReference type="EMBL" id="TGK29527.1"/>
    </source>
</evidence>
<accession>A0A5F1Z037</accession>
<organism evidence="2 3">
    <name type="scientific">Leptospira gomenensis</name>
    <dbReference type="NCBI Taxonomy" id="2484974"/>
    <lineage>
        <taxon>Bacteria</taxon>
        <taxon>Pseudomonadati</taxon>
        <taxon>Spirochaetota</taxon>
        <taxon>Spirochaetia</taxon>
        <taxon>Leptospirales</taxon>
        <taxon>Leptospiraceae</taxon>
        <taxon>Leptospira</taxon>
    </lineage>
</organism>
<dbReference type="Proteomes" id="UP000298277">
    <property type="component" value="Unassembled WGS sequence"/>
</dbReference>
<gene>
    <name evidence="2" type="ORF">EHQ17_15655</name>
</gene>
<dbReference type="Gene3D" id="2.40.50.90">
    <property type="match status" value="1"/>
</dbReference>
<dbReference type="InterPro" id="IPR035437">
    <property type="entry name" value="SNase_OB-fold_sf"/>
</dbReference>
<dbReference type="InterPro" id="IPR041527">
    <property type="entry name" value="YhcG_N"/>
</dbReference>
<reference evidence="2" key="1">
    <citation type="journal article" date="2019" name="PLoS Negl. Trop. Dis.">
        <title>Revisiting the worldwide diversity of Leptospira species in the environment.</title>
        <authorList>
            <person name="Vincent A.T."/>
            <person name="Schiettekatte O."/>
            <person name="Bourhy P."/>
            <person name="Veyrier F.J."/>
            <person name="Picardeau M."/>
        </authorList>
    </citation>
    <scope>NUCLEOTIDE SEQUENCE [LARGE SCALE GENOMIC DNA]</scope>
    <source>
        <strain evidence="2">201800299</strain>
    </source>
</reference>
<dbReference type="InterPro" id="IPR053148">
    <property type="entry name" value="PD-DEXK-like_domain"/>
</dbReference>
<dbReference type="Pfam" id="PF00565">
    <property type="entry name" value="SNase"/>
    <property type="match status" value="1"/>
</dbReference>
<evidence type="ECO:0000259" key="1">
    <source>
        <dbReference type="PROSITE" id="PS50830"/>
    </source>
</evidence>
<keyword evidence="3" id="KW-1185">Reference proteome</keyword>
<proteinExistence type="predicted"/>